<organism evidence="8">
    <name type="scientific">Haptolina ericina</name>
    <dbReference type="NCBI Taxonomy" id="156174"/>
    <lineage>
        <taxon>Eukaryota</taxon>
        <taxon>Haptista</taxon>
        <taxon>Haptophyta</taxon>
        <taxon>Prymnesiophyceae</taxon>
        <taxon>Prymnesiales</taxon>
        <taxon>Prymnesiaceae</taxon>
        <taxon>Haptolina</taxon>
    </lineage>
</organism>
<keyword evidence="3 6" id="KW-1133">Transmembrane helix</keyword>
<feature type="transmembrane region" description="Helical" evidence="6">
    <location>
        <begin position="201"/>
        <end position="220"/>
    </location>
</feature>
<name>A0A7S3AH86_9EUKA</name>
<sequence>MSSATPPCRPLSSSGCLTYAASKSWRLFVGCVIANIVIAIMLRAVLGSVQTLGEVSGAAKKEDIKQGSLLADILAYNIIAIIYATYTSYVGVRAWYGGGAAAVGSSLMHRLYAHSEPMERLCIATTAYEFYNSLATVWFPEYRTAAFIGHHLTTLLLGVLSLHPFLHYYAIFFFGVASTSSIPLCLGEVFNAIGSVAARDACQAVFAISFLAIRTCYWPYVSAGFWRDSLEALSKRSTHVHSLAAFSFLLVSNIGLTTLQFVWTGQILTAIASAIG</sequence>
<evidence type="ECO:0000256" key="6">
    <source>
        <dbReference type="SAM" id="Phobius"/>
    </source>
</evidence>
<dbReference type="AlphaFoldDB" id="A0A7S3AH86"/>
<keyword evidence="4 5" id="KW-0472">Membrane</keyword>
<feature type="domain" description="TLC" evidence="7">
    <location>
        <begin position="69"/>
        <end position="276"/>
    </location>
</feature>
<accession>A0A7S3AH86</accession>
<feature type="transmembrane region" description="Helical" evidence="6">
    <location>
        <begin position="67"/>
        <end position="86"/>
    </location>
</feature>
<dbReference type="GO" id="GO:0016020">
    <property type="term" value="C:membrane"/>
    <property type="evidence" value="ECO:0007669"/>
    <property type="project" value="UniProtKB-SubCell"/>
</dbReference>
<feature type="transmembrane region" description="Helical" evidence="6">
    <location>
        <begin position="166"/>
        <end position="189"/>
    </location>
</feature>
<dbReference type="InterPro" id="IPR006634">
    <property type="entry name" value="TLC-dom"/>
</dbReference>
<dbReference type="EMBL" id="HBHX01008051">
    <property type="protein sequence ID" value="CAE0103802.1"/>
    <property type="molecule type" value="Transcribed_RNA"/>
</dbReference>
<dbReference type="SMART" id="SM00724">
    <property type="entry name" value="TLC"/>
    <property type="match status" value="1"/>
</dbReference>
<evidence type="ECO:0000256" key="5">
    <source>
        <dbReference type="PROSITE-ProRule" id="PRU00205"/>
    </source>
</evidence>
<evidence type="ECO:0000256" key="3">
    <source>
        <dbReference type="ARBA" id="ARBA00022989"/>
    </source>
</evidence>
<comment type="subcellular location">
    <subcellularLocation>
        <location evidence="1">Membrane</location>
        <topology evidence="1">Multi-pass membrane protein</topology>
    </subcellularLocation>
</comment>
<feature type="transmembrane region" description="Helical" evidence="6">
    <location>
        <begin position="240"/>
        <end position="263"/>
    </location>
</feature>
<proteinExistence type="predicted"/>
<gene>
    <name evidence="8" type="ORF">HERI1096_LOCUS4460</name>
</gene>
<evidence type="ECO:0000313" key="8">
    <source>
        <dbReference type="EMBL" id="CAE0103802.1"/>
    </source>
</evidence>
<feature type="transmembrane region" description="Helical" evidence="6">
    <location>
        <begin position="27"/>
        <end position="46"/>
    </location>
</feature>
<reference evidence="8" key="1">
    <citation type="submission" date="2021-01" db="EMBL/GenBank/DDBJ databases">
        <authorList>
            <person name="Corre E."/>
            <person name="Pelletier E."/>
            <person name="Niang G."/>
            <person name="Scheremetjew M."/>
            <person name="Finn R."/>
            <person name="Kale V."/>
            <person name="Holt S."/>
            <person name="Cochrane G."/>
            <person name="Meng A."/>
            <person name="Brown T."/>
            <person name="Cohen L."/>
        </authorList>
    </citation>
    <scope>NUCLEOTIDE SEQUENCE</scope>
    <source>
        <strain evidence="8">CCMP281</strain>
    </source>
</reference>
<protein>
    <recommendedName>
        <fullName evidence="7">TLC domain-containing protein</fullName>
    </recommendedName>
</protein>
<keyword evidence="2 5" id="KW-0812">Transmembrane</keyword>
<dbReference type="PROSITE" id="PS50922">
    <property type="entry name" value="TLC"/>
    <property type="match status" value="1"/>
</dbReference>
<evidence type="ECO:0000256" key="2">
    <source>
        <dbReference type="ARBA" id="ARBA00022692"/>
    </source>
</evidence>
<evidence type="ECO:0000256" key="1">
    <source>
        <dbReference type="ARBA" id="ARBA00004141"/>
    </source>
</evidence>
<evidence type="ECO:0000256" key="4">
    <source>
        <dbReference type="ARBA" id="ARBA00023136"/>
    </source>
</evidence>
<dbReference type="Pfam" id="PF03798">
    <property type="entry name" value="TRAM_LAG1_CLN8"/>
    <property type="match status" value="1"/>
</dbReference>
<evidence type="ECO:0000259" key="7">
    <source>
        <dbReference type="PROSITE" id="PS50922"/>
    </source>
</evidence>